<gene>
    <name evidence="4" type="ORF">RRG08_032074</name>
</gene>
<dbReference type="PANTHER" id="PTHR21344">
    <property type="entry name" value="RAL GTPASE-ACTIVATING PROTEIN SUBUNIT BETA"/>
    <property type="match status" value="1"/>
</dbReference>
<evidence type="ECO:0000313" key="4">
    <source>
        <dbReference type="EMBL" id="KAK3769084.1"/>
    </source>
</evidence>
<dbReference type="InterPro" id="IPR046859">
    <property type="entry name" value="RGPA/RALGAPB_N"/>
</dbReference>
<keyword evidence="1" id="KW-0343">GTPase activation</keyword>
<dbReference type="InterPro" id="IPR039930">
    <property type="entry name" value="RALGAPB"/>
</dbReference>
<dbReference type="Proteomes" id="UP001283361">
    <property type="component" value="Unassembled WGS sequence"/>
</dbReference>
<feature type="region of interest" description="Disordered" evidence="2">
    <location>
        <begin position="411"/>
        <end position="432"/>
    </location>
</feature>
<organism evidence="4 5">
    <name type="scientific">Elysia crispata</name>
    <name type="common">lettuce slug</name>
    <dbReference type="NCBI Taxonomy" id="231223"/>
    <lineage>
        <taxon>Eukaryota</taxon>
        <taxon>Metazoa</taxon>
        <taxon>Spiralia</taxon>
        <taxon>Lophotrochozoa</taxon>
        <taxon>Mollusca</taxon>
        <taxon>Gastropoda</taxon>
        <taxon>Heterobranchia</taxon>
        <taxon>Euthyneura</taxon>
        <taxon>Panpulmonata</taxon>
        <taxon>Sacoglossa</taxon>
        <taxon>Placobranchoidea</taxon>
        <taxon>Plakobranchidae</taxon>
        <taxon>Elysia</taxon>
    </lineage>
</organism>
<feature type="compositionally biased region" description="Low complexity" evidence="2">
    <location>
        <begin position="1384"/>
        <end position="1405"/>
    </location>
</feature>
<dbReference type="PROSITE" id="PS50085">
    <property type="entry name" value="RAPGAP"/>
    <property type="match status" value="1"/>
</dbReference>
<feature type="region of interest" description="Disordered" evidence="2">
    <location>
        <begin position="1361"/>
        <end position="1419"/>
    </location>
</feature>
<evidence type="ECO:0000259" key="3">
    <source>
        <dbReference type="PROSITE" id="PS50085"/>
    </source>
</evidence>
<sequence>MYWDWASLQEEIQWDRGNQSVLHKFPASVGREVACHVVKHIAQNLSIAASYEEPSSLEDEKDVKWTMEVLCFGLGLPLTEHETINNCVKVYVEWLSALLSPKPCVPQPILEDPNPFAQIMLHHLLNLFTPRPDSNPDLVNRQAVLCHRVLRAIETMAKESIVLTRETWEVLLKFLLAANDQLLSPPTEKDVIGLSNDDISEHLCDRVLSVLFQVWLFACQRSFPSPSLWKTLRAMCQYWRHHEALVSMWHRVNHALTASMIRIMYGPDFPEMVISDEEAALLPADMSSEAVAQSWFRFLHVLQNPVDLSRPQVVSNTPKFLQHALTSEVVVDPSYHPCLARLPHTFLRAMKGISAMVNAFLGLPQDIKTEPTYDLQASFGGKMATTPSTPPGQRKATKTISVLTGTLVPKASSKTSHAPKAPSAPPASSAAAPSTAGKLILGTQLPYAANRPKCNSILHLFDAWLFDAALAGVKLHPSHAAQAKERRASSFIESKHSSLSMDLHSDASSPRDSAYQAGRAEACGALCRIFCSHKTGEIILPEYYARFYLVMYYGLQTDETTVSGEVLSSILFNSCSLLRCDLTGVQLLLPHILRAIELVLSRNAPDFRLCEQIPYSELRKASIHILLSMLCLPLHFKDLEIKDIIKRPDDKPPITFLSLRTRITDLIRVALTNETDSQNTQMLLGGFMLVVEDLALCEQADNLLLQPQHDLSDPDPQGADASKLSGTSGGSTDTSGYHESSYQRMPPPLTKNLDTAYGLFGHATSLVCNRLMATWKTDLNVALAAMELLSGLAKVKIKPPNMLMCKRTVKWMCDLIVFQCSRPAPSHSRDLHSMLCAAFKCLQLWLVEHSSLLYDRECLHQVLEVVELGISGSKSQTKTQEVQTVKVKLDKDSKSVSMKNRASDPPKFKGNKELMPASMRVKDAAEALLTCIIDQVGAFPPPCGPESLFSLLDERSLLRFVKGSSLPEHGSLFRYFVIDNSVIVGLLEQPLGNIEDPLPTVTALIRGAFGRHAWTMQLRHSPRASKVSSRAHLTDPGRPIPDDNVGVQHNVKHRYFPEGVEKIPQTKADKSIPPLESVLTESQAADVEKMGNLIEQVSAFEKEVSLKAKSERENTPFPDPATECKPPRVCNEYQTARLFLSHYGLLSLEALKEPSNSSVPPDLVMLDTTNSGLYADLEALDFIPNRDNDTVHIFYVKPGQAQPLEILTNVVSYTNVQPQFVEFLHSLGWPVDIRKHAGWTGHVATSWKITEPDDMDDADYQSGTGGSLYDGRQQVLYWADVLSEVALLVPSPETFRLRTNTNTAARTGSSGGSLPTDLGLDSKSPPTRRAGLYTGSPDSGSSGTSSAKPSTLLFEAEKAGRPLQHISPLGKGSTSSTSIPTADAGAAPSVQQQQPVPAASPVTPQEILPPVAPAPASTVKYRRTGRQPGLMSGPDTKVLIVWLESFEDHENFPVAELLPVTSTGQEQHGSVSTGSGSASTFSSTSNQQRTAEKDIYVIFIHALQNSLFRLHLVEYEKTQSKMAMAIPLVDGMVVSRRTLGSLVRQTAINICRRRRLESESYQPPHVRRKLKIQDMVSRYKCTLSPSEFYTALFQDIPK</sequence>
<reference evidence="4" key="1">
    <citation type="journal article" date="2023" name="G3 (Bethesda)">
        <title>A reference genome for the long-term kleptoplast-retaining sea slug Elysia crispata morphotype clarki.</title>
        <authorList>
            <person name="Eastman K.E."/>
            <person name="Pendleton A.L."/>
            <person name="Shaikh M.A."/>
            <person name="Suttiyut T."/>
            <person name="Ogas R."/>
            <person name="Tomko P."/>
            <person name="Gavelis G."/>
            <person name="Widhalm J.R."/>
            <person name="Wisecaver J.H."/>
        </authorList>
    </citation>
    <scope>NUCLEOTIDE SEQUENCE</scope>
    <source>
        <strain evidence="4">ECLA1</strain>
    </source>
</reference>
<accession>A0AAE0ZGQ8</accession>
<feature type="compositionally biased region" description="Low complexity" evidence="2">
    <location>
        <begin position="1469"/>
        <end position="1485"/>
    </location>
</feature>
<dbReference type="SUPFAM" id="SSF111347">
    <property type="entry name" value="Rap/Ran-GAP"/>
    <property type="match status" value="2"/>
</dbReference>
<proteinExistence type="predicted"/>
<dbReference type="InterPro" id="IPR035974">
    <property type="entry name" value="Rap/Ran-GAP_sf"/>
</dbReference>
<comment type="caution">
    <text evidence="4">The sequence shown here is derived from an EMBL/GenBank/DDBJ whole genome shotgun (WGS) entry which is preliminary data.</text>
</comment>
<evidence type="ECO:0000313" key="5">
    <source>
        <dbReference type="Proteomes" id="UP001283361"/>
    </source>
</evidence>
<dbReference type="GO" id="GO:0005096">
    <property type="term" value="F:GTPase activator activity"/>
    <property type="evidence" value="ECO:0007669"/>
    <property type="project" value="UniProtKB-KW"/>
</dbReference>
<dbReference type="InterPro" id="IPR000331">
    <property type="entry name" value="Rap/Ran_GAP_dom"/>
</dbReference>
<evidence type="ECO:0000256" key="1">
    <source>
        <dbReference type="ARBA" id="ARBA00022468"/>
    </source>
</evidence>
<feature type="region of interest" description="Disordered" evidence="2">
    <location>
        <begin position="707"/>
        <end position="746"/>
    </location>
</feature>
<feature type="region of interest" description="Disordered" evidence="2">
    <location>
        <begin position="1025"/>
        <end position="1046"/>
    </location>
</feature>
<name>A0AAE0ZGQ8_9GAST</name>
<dbReference type="PANTHER" id="PTHR21344:SF1">
    <property type="entry name" value="RAL GTPASE-ACTIVATING PROTEIN SUBUNIT BETA"/>
    <property type="match status" value="1"/>
</dbReference>
<dbReference type="Pfam" id="PF20412">
    <property type="entry name" value="RALGAPB_N"/>
    <property type="match status" value="1"/>
</dbReference>
<feature type="compositionally biased region" description="Low complexity" evidence="2">
    <location>
        <begin position="1334"/>
        <end position="1348"/>
    </location>
</feature>
<feature type="region of interest" description="Disordered" evidence="2">
    <location>
        <begin position="1299"/>
        <end position="1348"/>
    </location>
</feature>
<dbReference type="EMBL" id="JAWDGP010003976">
    <property type="protein sequence ID" value="KAK3769084.1"/>
    <property type="molecule type" value="Genomic_DNA"/>
</dbReference>
<evidence type="ECO:0000256" key="2">
    <source>
        <dbReference type="SAM" id="MobiDB-lite"/>
    </source>
</evidence>
<feature type="domain" description="Rap-GAP" evidence="3">
    <location>
        <begin position="1177"/>
        <end position="1461"/>
    </location>
</feature>
<keyword evidence="5" id="KW-1185">Reference proteome</keyword>
<dbReference type="Gene3D" id="3.40.50.11210">
    <property type="entry name" value="Rap/Ran-GAP"/>
    <property type="match status" value="1"/>
</dbReference>
<protein>
    <recommendedName>
        <fullName evidence="3">Rap-GAP domain-containing protein</fullName>
    </recommendedName>
</protein>
<feature type="region of interest" description="Disordered" evidence="2">
    <location>
        <begin position="1463"/>
        <end position="1486"/>
    </location>
</feature>
<dbReference type="GO" id="GO:0051056">
    <property type="term" value="P:regulation of small GTPase mediated signal transduction"/>
    <property type="evidence" value="ECO:0007669"/>
    <property type="project" value="InterPro"/>
</dbReference>